<accession>A0A417YB84</accession>
<dbReference type="InterPro" id="IPR025711">
    <property type="entry name" value="PepSY"/>
</dbReference>
<dbReference type="Pfam" id="PF03413">
    <property type="entry name" value="PepSY"/>
    <property type="match status" value="1"/>
</dbReference>
<dbReference type="EMBL" id="QWEH01000020">
    <property type="protein sequence ID" value="RHW29776.1"/>
    <property type="molecule type" value="Genomic_DNA"/>
</dbReference>
<feature type="domain" description="PepSY" evidence="1">
    <location>
        <begin position="39"/>
        <end position="97"/>
    </location>
</feature>
<dbReference type="AlphaFoldDB" id="A0A417YB84"/>
<name>A0A417YB84_9BACI</name>
<reference evidence="2 3" key="1">
    <citation type="journal article" date="2007" name="Int. J. Syst. Evol. Microbiol.">
        <title>Oceanobacillus profundus sp. nov., isolated from a deep-sea sediment core.</title>
        <authorList>
            <person name="Kim Y.G."/>
            <person name="Choi D.H."/>
            <person name="Hyun S."/>
            <person name="Cho B.C."/>
        </authorList>
    </citation>
    <scope>NUCLEOTIDE SEQUENCE [LARGE SCALE GENOMIC DNA]</scope>
    <source>
        <strain evidence="2 3">DSM 18246</strain>
    </source>
</reference>
<comment type="caution">
    <text evidence="2">The sequence shown here is derived from an EMBL/GenBank/DDBJ whole genome shotgun (WGS) entry which is preliminary data.</text>
</comment>
<dbReference type="Gene3D" id="3.10.450.40">
    <property type="match status" value="1"/>
</dbReference>
<proteinExistence type="predicted"/>
<dbReference type="Proteomes" id="UP000285456">
    <property type="component" value="Unassembled WGS sequence"/>
</dbReference>
<gene>
    <name evidence="2" type="ORF">D1B32_20330</name>
</gene>
<protein>
    <submittedName>
        <fullName evidence="2">Peptidase M4</fullName>
    </submittedName>
</protein>
<organism evidence="2 3">
    <name type="scientific">Oceanobacillus profundus</name>
    <dbReference type="NCBI Taxonomy" id="372463"/>
    <lineage>
        <taxon>Bacteria</taxon>
        <taxon>Bacillati</taxon>
        <taxon>Bacillota</taxon>
        <taxon>Bacilli</taxon>
        <taxon>Bacillales</taxon>
        <taxon>Bacillaceae</taxon>
        <taxon>Oceanobacillus</taxon>
    </lineage>
</organism>
<evidence type="ECO:0000313" key="3">
    <source>
        <dbReference type="Proteomes" id="UP000285456"/>
    </source>
</evidence>
<sequence length="99" mass="11552">MHRNWNYQNLYNQPQHHWQNQGWNDQINYNQSPQFQRQITIQEAIDIALAQVPGQAVKAELDTKQGVRVYEVDVITAQGVKYEIAINMNTGEIVEIELD</sequence>
<evidence type="ECO:0000259" key="1">
    <source>
        <dbReference type="Pfam" id="PF03413"/>
    </source>
</evidence>
<dbReference type="OrthoDB" id="1919149at2"/>
<evidence type="ECO:0000313" key="2">
    <source>
        <dbReference type="EMBL" id="RHW29776.1"/>
    </source>
</evidence>
<keyword evidence="3" id="KW-1185">Reference proteome</keyword>